<feature type="domain" description="Peptidase M16 C-terminal" evidence="1">
    <location>
        <begin position="185"/>
        <end position="368"/>
    </location>
</feature>
<sequence>MNSTWITDRIGKQVYLHILATEKYKMVSVFAQLESELLRDRATKLALLPQVLMRGTKRYPETTALIRAFDDLYGAAIGARVNKHGDRQTVEFTMQVPHEGYLTSAEGLFASAMQLFAEVIFDPKTEDGVFAKSDVDAEVVLHAQRIENLVNDKIAYAGERCVQEMCQGEPFGIARLGYVEDLPAVTPTALYTTYQELLESSALHIYIVGPVDEQMVKETCSREFGRFMNDQFAEHLITTVSSADLSRQMSDKTERVVIEEMEVSQGKLNVGLRAQSSYEKDDYPALVVYNGILGGFPHSKLFINVREKSSLAYYASSRLEGLKGLLFIQSGIQMSNFERAKDIIKQQLEDMRKGLITDDELNFTKKGLINQYLQSDDQPFTGAVLQMYSRFTGRERSVTQLIEDVRKVTKEDVVAVAQGITSELVYFLRDKEVSQDESQDL</sequence>
<evidence type="ECO:0000259" key="1">
    <source>
        <dbReference type="Pfam" id="PF05193"/>
    </source>
</evidence>
<dbReference type="PANTHER" id="PTHR11851:SF186">
    <property type="entry name" value="INACTIVE METALLOPROTEASE YMFF-RELATED"/>
    <property type="match status" value="1"/>
</dbReference>
<keyword evidence="3" id="KW-1185">Reference proteome</keyword>
<protein>
    <recommendedName>
        <fullName evidence="1">Peptidase M16 C-terminal domain-containing protein</fullName>
    </recommendedName>
</protein>
<accession>A0A9X1V790</accession>
<name>A0A9X1V790_9BACL</name>
<evidence type="ECO:0000313" key="3">
    <source>
        <dbReference type="Proteomes" id="UP001139263"/>
    </source>
</evidence>
<reference evidence="2" key="1">
    <citation type="submission" date="2022-03" db="EMBL/GenBank/DDBJ databases">
        <title>Draft Genome Sequence of Firmicute Strain S0AB, a Heterotrophic Iron/Sulfur-Oxidizing Extreme Acidophile.</title>
        <authorList>
            <person name="Vergara E."/>
            <person name="Pakostova E."/>
            <person name="Johnson D.B."/>
            <person name="Holmes D.S."/>
        </authorList>
    </citation>
    <scope>NUCLEOTIDE SEQUENCE</scope>
    <source>
        <strain evidence="2">S0AB</strain>
    </source>
</reference>
<evidence type="ECO:0000313" key="2">
    <source>
        <dbReference type="EMBL" id="MCI0182956.1"/>
    </source>
</evidence>
<proteinExistence type="predicted"/>
<dbReference type="Pfam" id="PF05193">
    <property type="entry name" value="Peptidase_M16_C"/>
    <property type="match status" value="1"/>
</dbReference>
<gene>
    <name evidence="2" type="ORF">MM817_01225</name>
</gene>
<dbReference type="AlphaFoldDB" id="A0A9X1V790"/>
<dbReference type="SUPFAM" id="SSF63411">
    <property type="entry name" value="LuxS/MPP-like metallohydrolase"/>
    <property type="match status" value="2"/>
</dbReference>
<comment type="caution">
    <text evidence="2">The sequence shown here is derived from an EMBL/GenBank/DDBJ whole genome shotgun (WGS) entry which is preliminary data.</text>
</comment>
<dbReference type="GO" id="GO:0046872">
    <property type="term" value="F:metal ion binding"/>
    <property type="evidence" value="ECO:0007669"/>
    <property type="project" value="InterPro"/>
</dbReference>
<dbReference type="Proteomes" id="UP001139263">
    <property type="component" value="Unassembled WGS sequence"/>
</dbReference>
<dbReference type="InterPro" id="IPR011249">
    <property type="entry name" value="Metalloenz_LuxS/M16"/>
</dbReference>
<dbReference type="PANTHER" id="PTHR11851">
    <property type="entry name" value="METALLOPROTEASE"/>
    <property type="match status" value="1"/>
</dbReference>
<dbReference type="RefSeq" id="WP_241712582.1">
    <property type="nucleotide sequence ID" value="NZ_JALBUF010000002.1"/>
</dbReference>
<dbReference type="InterPro" id="IPR050361">
    <property type="entry name" value="MPP/UQCRC_Complex"/>
</dbReference>
<dbReference type="Gene3D" id="3.30.830.10">
    <property type="entry name" value="Metalloenzyme, LuxS/M16 peptidase-like"/>
    <property type="match status" value="2"/>
</dbReference>
<dbReference type="InterPro" id="IPR007863">
    <property type="entry name" value="Peptidase_M16_C"/>
</dbReference>
<dbReference type="NCBIfam" id="NF047422">
    <property type="entry name" value="YfmF_fam"/>
    <property type="match status" value="1"/>
</dbReference>
<organism evidence="2 3">
    <name type="scientific">Sulfoacidibacillus ferrooxidans</name>
    <dbReference type="NCBI Taxonomy" id="2005001"/>
    <lineage>
        <taxon>Bacteria</taxon>
        <taxon>Bacillati</taxon>
        <taxon>Bacillota</taxon>
        <taxon>Bacilli</taxon>
        <taxon>Bacillales</taxon>
        <taxon>Alicyclobacillaceae</taxon>
        <taxon>Sulfoacidibacillus</taxon>
    </lineage>
</organism>
<dbReference type="EMBL" id="JALBUF010000002">
    <property type="protein sequence ID" value="MCI0182956.1"/>
    <property type="molecule type" value="Genomic_DNA"/>
</dbReference>